<evidence type="ECO:0000256" key="1">
    <source>
        <dbReference type="SAM" id="MobiDB-lite"/>
    </source>
</evidence>
<sequence>MTNISSPSSSDVSMAYASSWNEHPDDGRSASGNKDVAQHQSEFIALKEIPMRQQDDARQAYLEDLGYGWRNESIKEPKMQCICLWERLQAAQIELLQHKVYDMERSVELEDNIYRLQRQIVTHENSGKTPQQNEVYVSRHAGIVVDGASARHKKRKRSGSIDDTFMPDRKRVRYK</sequence>
<feature type="region of interest" description="Disordered" evidence="1">
    <location>
        <begin position="1"/>
        <end position="37"/>
    </location>
</feature>
<accession>M2TYC6</accession>
<evidence type="ECO:0000313" key="3">
    <source>
        <dbReference type="Proteomes" id="UP000016936"/>
    </source>
</evidence>
<protein>
    <submittedName>
        <fullName evidence="2">Uncharacterized protein</fullName>
    </submittedName>
</protein>
<dbReference type="EMBL" id="KB445584">
    <property type="protein sequence ID" value="EMD86806.1"/>
    <property type="molecule type" value="Genomic_DNA"/>
</dbReference>
<reference evidence="3" key="2">
    <citation type="journal article" date="2013" name="PLoS Genet.">
        <title>Comparative genome structure, secondary metabolite, and effector coding capacity across Cochliobolus pathogens.</title>
        <authorList>
            <person name="Condon B.J."/>
            <person name="Leng Y."/>
            <person name="Wu D."/>
            <person name="Bushley K.E."/>
            <person name="Ohm R.A."/>
            <person name="Otillar R."/>
            <person name="Martin J."/>
            <person name="Schackwitz W."/>
            <person name="Grimwood J."/>
            <person name="MohdZainudin N."/>
            <person name="Xue C."/>
            <person name="Wang R."/>
            <person name="Manning V.A."/>
            <person name="Dhillon B."/>
            <person name="Tu Z.J."/>
            <person name="Steffenson B.J."/>
            <person name="Salamov A."/>
            <person name="Sun H."/>
            <person name="Lowry S."/>
            <person name="LaButti K."/>
            <person name="Han J."/>
            <person name="Copeland A."/>
            <person name="Lindquist E."/>
            <person name="Barry K."/>
            <person name="Schmutz J."/>
            <person name="Baker S.E."/>
            <person name="Ciuffetti L.M."/>
            <person name="Grigoriev I.V."/>
            <person name="Zhong S."/>
            <person name="Turgeon B.G."/>
        </authorList>
    </citation>
    <scope>NUCLEOTIDE SEQUENCE [LARGE SCALE GENOMIC DNA]</scope>
    <source>
        <strain evidence="3">C5 / ATCC 48332 / race O</strain>
    </source>
</reference>
<dbReference type="AlphaFoldDB" id="M2TYC6"/>
<organism evidence="2 3">
    <name type="scientific">Cochliobolus heterostrophus (strain C5 / ATCC 48332 / race O)</name>
    <name type="common">Southern corn leaf blight fungus</name>
    <name type="synonym">Bipolaris maydis</name>
    <dbReference type="NCBI Taxonomy" id="701091"/>
    <lineage>
        <taxon>Eukaryota</taxon>
        <taxon>Fungi</taxon>
        <taxon>Dikarya</taxon>
        <taxon>Ascomycota</taxon>
        <taxon>Pezizomycotina</taxon>
        <taxon>Dothideomycetes</taxon>
        <taxon>Pleosporomycetidae</taxon>
        <taxon>Pleosporales</taxon>
        <taxon>Pleosporineae</taxon>
        <taxon>Pleosporaceae</taxon>
        <taxon>Bipolaris</taxon>
    </lineage>
</organism>
<dbReference type="Proteomes" id="UP000016936">
    <property type="component" value="Unassembled WGS sequence"/>
</dbReference>
<dbReference type="HOGENOM" id="CLU_1533504_0_0_1"/>
<keyword evidence="3" id="KW-1185">Reference proteome</keyword>
<proteinExistence type="predicted"/>
<feature type="region of interest" description="Disordered" evidence="1">
    <location>
        <begin position="147"/>
        <end position="175"/>
    </location>
</feature>
<name>M2TYC6_COCH5</name>
<feature type="compositionally biased region" description="Low complexity" evidence="1">
    <location>
        <begin position="1"/>
        <end position="19"/>
    </location>
</feature>
<reference evidence="2 3" key="1">
    <citation type="journal article" date="2012" name="PLoS Pathog.">
        <title>Diverse lifestyles and strategies of plant pathogenesis encoded in the genomes of eighteen Dothideomycetes fungi.</title>
        <authorList>
            <person name="Ohm R.A."/>
            <person name="Feau N."/>
            <person name="Henrissat B."/>
            <person name="Schoch C.L."/>
            <person name="Horwitz B.A."/>
            <person name="Barry K.W."/>
            <person name="Condon B.J."/>
            <person name="Copeland A.C."/>
            <person name="Dhillon B."/>
            <person name="Glaser F."/>
            <person name="Hesse C.N."/>
            <person name="Kosti I."/>
            <person name="LaButti K."/>
            <person name="Lindquist E.A."/>
            <person name="Lucas S."/>
            <person name="Salamov A.A."/>
            <person name="Bradshaw R.E."/>
            <person name="Ciuffetti L."/>
            <person name="Hamelin R.C."/>
            <person name="Kema G.H.J."/>
            <person name="Lawrence C."/>
            <person name="Scott J.A."/>
            <person name="Spatafora J.W."/>
            <person name="Turgeon B.G."/>
            <person name="de Wit P.J.G.M."/>
            <person name="Zhong S."/>
            <person name="Goodwin S.B."/>
            <person name="Grigoriev I.V."/>
        </authorList>
    </citation>
    <scope>NUCLEOTIDE SEQUENCE [LARGE SCALE GENOMIC DNA]</scope>
    <source>
        <strain evidence="3">C5 / ATCC 48332 / race O</strain>
    </source>
</reference>
<dbReference type="OrthoDB" id="10301792at2759"/>
<evidence type="ECO:0000313" key="2">
    <source>
        <dbReference type="EMBL" id="EMD86806.1"/>
    </source>
</evidence>
<gene>
    <name evidence="2" type="ORF">COCHEDRAFT_1160415</name>
</gene>